<name>A0A4R3TG25_9FIRM</name>
<dbReference type="InterPro" id="IPR006379">
    <property type="entry name" value="HAD-SF_hydro_IIB"/>
</dbReference>
<dbReference type="GO" id="GO:0005829">
    <property type="term" value="C:cytosol"/>
    <property type="evidence" value="ECO:0007669"/>
    <property type="project" value="TreeGrafter"/>
</dbReference>
<organism evidence="1 2">
    <name type="scientific">Longicatena caecimuris</name>
    <dbReference type="NCBI Taxonomy" id="1796635"/>
    <lineage>
        <taxon>Bacteria</taxon>
        <taxon>Bacillati</taxon>
        <taxon>Bacillota</taxon>
        <taxon>Erysipelotrichia</taxon>
        <taxon>Erysipelotrichales</taxon>
        <taxon>Erysipelotrichaceae</taxon>
        <taxon>Longicatena</taxon>
    </lineage>
</organism>
<gene>
    <name evidence="1" type="ORF">EDD61_109127</name>
</gene>
<evidence type="ECO:0008006" key="3">
    <source>
        <dbReference type="Google" id="ProtNLM"/>
    </source>
</evidence>
<dbReference type="SUPFAM" id="SSF56784">
    <property type="entry name" value="HAD-like"/>
    <property type="match status" value="1"/>
</dbReference>
<dbReference type="Pfam" id="PF08282">
    <property type="entry name" value="Hydrolase_3"/>
    <property type="match status" value="1"/>
</dbReference>
<dbReference type="SFLD" id="SFLDG01140">
    <property type="entry name" value="C2.B:_Phosphomannomutase_and_P"/>
    <property type="match status" value="1"/>
</dbReference>
<dbReference type="GO" id="GO:0016791">
    <property type="term" value="F:phosphatase activity"/>
    <property type="evidence" value="ECO:0007669"/>
    <property type="project" value="TreeGrafter"/>
</dbReference>
<dbReference type="NCBIfam" id="TIGR01484">
    <property type="entry name" value="HAD-SF-IIB"/>
    <property type="match status" value="1"/>
</dbReference>
<dbReference type="NCBIfam" id="TIGR00099">
    <property type="entry name" value="Cof-subfamily"/>
    <property type="match status" value="1"/>
</dbReference>
<dbReference type="Gene3D" id="3.40.50.1000">
    <property type="entry name" value="HAD superfamily/HAD-like"/>
    <property type="match status" value="1"/>
</dbReference>
<dbReference type="InterPro" id="IPR023214">
    <property type="entry name" value="HAD_sf"/>
</dbReference>
<dbReference type="PANTHER" id="PTHR10000">
    <property type="entry name" value="PHOSPHOSERINE PHOSPHATASE"/>
    <property type="match status" value="1"/>
</dbReference>
<dbReference type="GO" id="GO:0000287">
    <property type="term" value="F:magnesium ion binding"/>
    <property type="evidence" value="ECO:0007669"/>
    <property type="project" value="TreeGrafter"/>
</dbReference>
<dbReference type="InterPro" id="IPR000150">
    <property type="entry name" value="Cof"/>
</dbReference>
<dbReference type="EMBL" id="SMBP01000009">
    <property type="protein sequence ID" value="TCU60087.1"/>
    <property type="molecule type" value="Genomic_DNA"/>
</dbReference>
<dbReference type="PANTHER" id="PTHR10000:SF8">
    <property type="entry name" value="HAD SUPERFAMILY HYDROLASE-LIKE, TYPE 3"/>
    <property type="match status" value="1"/>
</dbReference>
<protein>
    <recommendedName>
        <fullName evidence="3">Cof subfamily protein (Haloacid dehalogenase superfamily)/HAD superfamily hydrolase (TIGR01484 family)</fullName>
    </recommendedName>
</protein>
<dbReference type="AlphaFoldDB" id="A0A4R3TG25"/>
<comment type="caution">
    <text evidence="1">The sequence shown here is derived from an EMBL/GenBank/DDBJ whole genome shotgun (WGS) entry which is preliminary data.</text>
</comment>
<keyword evidence="2" id="KW-1185">Reference proteome</keyword>
<dbReference type="SFLD" id="SFLDS00003">
    <property type="entry name" value="Haloacid_Dehalogenase"/>
    <property type="match status" value="1"/>
</dbReference>
<dbReference type="RefSeq" id="WP_117548077.1">
    <property type="nucleotide sequence ID" value="NZ_JADPGE010000030.1"/>
</dbReference>
<dbReference type="InterPro" id="IPR036412">
    <property type="entry name" value="HAD-like_sf"/>
</dbReference>
<proteinExistence type="predicted"/>
<dbReference type="Proteomes" id="UP000295773">
    <property type="component" value="Unassembled WGS sequence"/>
</dbReference>
<evidence type="ECO:0000313" key="2">
    <source>
        <dbReference type="Proteomes" id="UP000295773"/>
    </source>
</evidence>
<dbReference type="Gene3D" id="3.30.1240.10">
    <property type="match status" value="1"/>
</dbReference>
<sequence length="274" mass="30441">MIKLIACDLDETLLNSDKKISEKNRIAIQRAKDEYGVLFVPATGRGYTCIDDVLDTLALRDQEDAYIISNNGGILCTAKDYQKLQFHALPFALACELFQFGYEANVCIQVFTDKDVYAFHLNEDEKKWLFMFKPDSIICEETSLAFLKDTPIAKILFQNTDMAYLQQIAKQMQPITKDKVSVSYSSNRYLELNAIGVDKGLGLRELAAHLGIAIEDTMAIGDNLNDYAMLKDAGVAVAVANAVAEIQAISDYVTKANCNEDAVAEAIQKFIFAS</sequence>
<evidence type="ECO:0000313" key="1">
    <source>
        <dbReference type="EMBL" id="TCU60087.1"/>
    </source>
</evidence>
<reference evidence="1 2" key="1">
    <citation type="submission" date="2019-03" db="EMBL/GenBank/DDBJ databases">
        <title>Genomic Encyclopedia of Type Strains, Phase IV (KMG-IV): sequencing the most valuable type-strain genomes for metagenomic binning, comparative biology and taxonomic classification.</title>
        <authorList>
            <person name="Goeker M."/>
        </authorList>
    </citation>
    <scope>NUCLEOTIDE SEQUENCE [LARGE SCALE GENOMIC DNA]</scope>
    <source>
        <strain evidence="1 2">DSM 29481</strain>
    </source>
</reference>
<accession>A0A4R3TG25</accession>